<evidence type="ECO:0000313" key="1">
    <source>
        <dbReference type="EMBL" id="MPN28885.1"/>
    </source>
</evidence>
<reference evidence="1" key="1">
    <citation type="submission" date="2019-08" db="EMBL/GenBank/DDBJ databases">
        <authorList>
            <person name="Kucharzyk K."/>
            <person name="Murdoch R.W."/>
            <person name="Higgins S."/>
            <person name="Loffler F."/>
        </authorList>
    </citation>
    <scope>NUCLEOTIDE SEQUENCE</scope>
</reference>
<gene>
    <name evidence="1" type="ORF">SDC9_176330</name>
</gene>
<dbReference type="AlphaFoldDB" id="A0A645GQD2"/>
<dbReference type="EMBL" id="VSSQ01079334">
    <property type="protein sequence ID" value="MPN28885.1"/>
    <property type="molecule type" value="Genomic_DNA"/>
</dbReference>
<proteinExistence type="predicted"/>
<name>A0A645GQD2_9ZZZZ</name>
<comment type="caution">
    <text evidence="1">The sequence shown here is derived from an EMBL/GenBank/DDBJ whole genome shotgun (WGS) entry which is preliminary data.</text>
</comment>
<accession>A0A645GQD2</accession>
<sequence>MIQHLVWAFHAQALLPNGVGEPLVDSQLIAPVLQVKHAKAVVKSLESDSTLPFHFAIAERGCDAGTLIFDIDTRENLFKQGFMR</sequence>
<protein>
    <submittedName>
        <fullName evidence="1">Uncharacterized protein</fullName>
    </submittedName>
</protein>
<organism evidence="1">
    <name type="scientific">bioreactor metagenome</name>
    <dbReference type="NCBI Taxonomy" id="1076179"/>
    <lineage>
        <taxon>unclassified sequences</taxon>
        <taxon>metagenomes</taxon>
        <taxon>ecological metagenomes</taxon>
    </lineage>
</organism>